<evidence type="ECO:0000256" key="2">
    <source>
        <dbReference type="ARBA" id="ARBA00004651"/>
    </source>
</evidence>
<evidence type="ECO:0000256" key="13">
    <source>
        <dbReference type="SAM" id="Phobius"/>
    </source>
</evidence>
<feature type="transmembrane region" description="Helical" evidence="13">
    <location>
        <begin position="57"/>
        <end position="75"/>
    </location>
</feature>
<feature type="transmembrane region" description="Helical" evidence="13">
    <location>
        <begin position="16"/>
        <end position="37"/>
    </location>
</feature>
<evidence type="ECO:0000256" key="11">
    <source>
        <dbReference type="ARBA" id="ARBA00023136"/>
    </source>
</evidence>
<evidence type="ECO:0000256" key="3">
    <source>
        <dbReference type="ARBA" id="ARBA00022448"/>
    </source>
</evidence>
<keyword evidence="6 13" id="KW-0812">Transmembrane</keyword>
<reference evidence="15 16" key="1">
    <citation type="submission" date="2023-08" db="EMBL/GenBank/DDBJ databases">
        <title>Whole-genome sequencing of halo(alkali)philic microorganisms from hypersaline lakes.</title>
        <authorList>
            <person name="Sorokin D.Y."/>
            <person name="Abbas B."/>
            <person name="Merkel A.Y."/>
        </authorList>
    </citation>
    <scope>NUCLEOTIDE SEQUENCE [LARGE SCALE GENOMIC DNA]</scope>
    <source>
        <strain evidence="15 16">AB-CW4</strain>
    </source>
</reference>
<sequence>MQIWDNRERYGMVSRVLHWGMAAVILWQLFTVLARVLLDDESAMYGFFWGTHRETGFLIFTLVILRGIWALVNIRQRPPSVSLPAKVGHIVLYLLMLGIPAAALLRQYGSGRAFEPFGIPLFPGFEGDRIEWMMVPANTFHSWFGYLLFMLIVGHVAMAIWRHRDPEKTNVLPRMWN</sequence>
<evidence type="ECO:0000256" key="12">
    <source>
        <dbReference type="ARBA" id="ARBA00037975"/>
    </source>
</evidence>
<protein>
    <submittedName>
        <fullName evidence="15">Cytochrome b</fullName>
    </submittedName>
</protein>
<keyword evidence="16" id="KW-1185">Reference proteome</keyword>
<evidence type="ECO:0000256" key="1">
    <source>
        <dbReference type="ARBA" id="ARBA00001970"/>
    </source>
</evidence>
<keyword evidence="8" id="KW-0249">Electron transport</keyword>
<dbReference type="InterPro" id="IPR016174">
    <property type="entry name" value="Di-haem_cyt_TM"/>
</dbReference>
<comment type="subcellular location">
    <subcellularLocation>
        <location evidence="2">Cell membrane</location>
        <topology evidence="2">Multi-pass membrane protein</topology>
    </subcellularLocation>
</comment>
<keyword evidence="3" id="KW-0813">Transport</keyword>
<dbReference type="InterPro" id="IPR011577">
    <property type="entry name" value="Cyt_b561_bac/Ni-Hgenase"/>
</dbReference>
<dbReference type="PANTHER" id="PTHR30529">
    <property type="entry name" value="CYTOCHROME B561"/>
    <property type="match status" value="1"/>
</dbReference>
<evidence type="ECO:0000313" key="16">
    <source>
        <dbReference type="Proteomes" id="UP001239019"/>
    </source>
</evidence>
<evidence type="ECO:0000256" key="6">
    <source>
        <dbReference type="ARBA" id="ARBA00022692"/>
    </source>
</evidence>
<gene>
    <name evidence="15" type="ORF">RBH19_02745</name>
</gene>
<feature type="domain" description="Cytochrome b561 bacterial/Ni-hydrogenase" evidence="14">
    <location>
        <begin position="9"/>
        <end position="176"/>
    </location>
</feature>
<evidence type="ECO:0000256" key="9">
    <source>
        <dbReference type="ARBA" id="ARBA00022989"/>
    </source>
</evidence>
<keyword evidence="9 13" id="KW-1133">Transmembrane helix</keyword>
<name>A0ABU0W470_9GAMM</name>
<evidence type="ECO:0000256" key="5">
    <source>
        <dbReference type="ARBA" id="ARBA00022617"/>
    </source>
</evidence>
<proteinExistence type="inferred from homology"/>
<dbReference type="PANTHER" id="PTHR30529:SF1">
    <property type="entry name" value="CYTOCHROME B561 HOMOLOG 2"/>
    <property type="match status" value="1"/>
</dbReference>
<dbReference type="Proteomes" id="UP001239019">
    <property type="component" value="Unassembled WGS sequence"/>
</dbReference>
<feature type="transmembrane region" description="Helical" evidence="13">
    <location>
        <begin position="143"/>
        <end position="161"/>
    </location>
</feature>
<dbReference type="SUPFAM" id="SSF81342">
    <property type="entry name" value="Transmembrane di-heme cytochromes"/>
    <property type="match status" value="1"/>
</dbReference>
<evidence type="ECO:0000256" key="4">
    <source>
        <dbReference type="ARBA" id="ARBA00022475"/>
    </source>
</evidence>
<comment type="similarity">
    <text evidence="12">Belongs to the cytochrome b561 family.</text>
</comment>
<keyword evidence="5" id="KW-0349">Heme</keyword>
<keyword evidence="4" id="KW-1003">Cell membrane</keyword>
<dbReference type="EMBL" id="JAVDDT010000001">
    <property type="protein sequence ID" value="MDQ2068791.1"/>
    <property type="molecule type" value="Genomic_DNA"/>
</dbReference>
<keyword evidence="11 13" id="KW-0472">Membrane</keyword>
<dbReference type="Pfam" id="PF01292">
    <property type="entry name" value="Ni_hydr_CYTB"/>
    <property type="match status" value="1"/>
</dbReference>
<evidence type="ECO:0000259" key="14">
    <source>
        <dbReference type="Pfam" id="PF01292"/>
    </source>
</evidence>
<organism evidence="15 16">
    <name type="scientific">Natronospira bacteriovora</name>
    <dbReference type="NCBI Taxonomy" id="3069753"/>
    <lineage>
        <taxon>Bacteria</taxon>
        <taxon>Pseudomonadati</taxon>
        <taxon>Pseudomonadota</taxon>
        <taxon>Gammaproteobacteria</taxon>
        <taxon>Natronospirales</taxon>
        <taxon>Natronospiraceae</taxon>
        <taxon>Natronospira</taxon>
    </lineage>
</organism>
<evidence type="ECO:0000313" key="15">
    <source>
        <dbReference type="EMBL" id="MDQ2068791.1"/>
    </source>
</evidence>
<keyword evidence="7" id="KW-0479">Metal-binding</keyword>
<evidence type="ECO:0000256" key="7">
    <source>
        <dbReference type="ARBA" id="ARBA00022723"/>
    </source>
</evidence>
<evidence type="ECO:0000256" key="10">
    <source>
        <dbReference type="ARBA" id="ARBA00023004"/>
    </source>
</evidence>
<comment type="caution">
    <text evidence="15">The sequence shown here is derived from an EMBL/GenBank/DDBJ whole genome shotgun (WGS) entry which is preliminary data.</text>
</comment>
<keyword evidence="10" id="KW-0408">Iron</keyword>
<feature type="transmembrane region" description="Helical" evidence="13">
    <location>
        <begin position="87"/>
        <end position="105"/>
    </location>
</feature>
<evidence type="ECO:0000256" key="8">
    <source>
        <dbReference type="ARBA" id="ARBA00022982"/>
    </source>
</evidence>
<dbReference type="InterPro" id="IPR052168">
    <property type="entry name" value="Cytochrome_b561_oxidase"/>
</dbReference>
<dbReference type="RefSeq" id="WP_306727266.1">
    <property type="nucleotide sequence ID" value="NZ_JAVDDT010000001.1"/>
</dbReference>
<comment type="cofactor">
    <cofactor evidence="1">
        <name>heme b</name>
        <dbReference type="ChEBI" id="CHEBI:60344"/>
    </cofactor>
</comment>
<accession>A0ABU0W470</accession>